<keyword evidence="4" id="KW-1185">Reference proteome</keyword>
<dbReference type="NCBIfam" id="TIGR00976">
    <property type="entry name" value="CocE_NonD"/>
    <property type="match status" value="1"/>
</dbReference>
<dbReference type="Pfam" id="PF02129">
    <property type="entry name" value="Peptidase_S15"/>
    <property type="match status" value="1"/>
</dbReference>
<reference evidence="3 4" key="1">
    <citation type="journal article" date="2016" name="Mol. Biol. Evol.">
        <title>Comparative Genomics of Early-Diverging Mushroom-Forming Fungi Provides Insights into the Origins of Lignocellulose Decay Capabilities.</title>
        <authorList>
            <person name="Nagy L.G."/>
            <person name="Riley R."/>
            <person name="Tritt A."/>
            <person name="Adam C."/>
            <person name="Daum C."/>
            <person name="Floudas D."/>
            <person name="Sun H."/>
            <person name="Yadav J.S."/>
            <person name="Pangilinan J."/>
            <person name="Larsson K.H."/>
            <person name="Matsuura K."/>
            <person name="Barry K."/>
            <person name="Labutti K."/>
            <person name="Kuo R."/>
            <person name="Ohm R.A."/>
            <person name="Bhattacharya S.S."/>
            <person name="Shirouzu T."/>
            <person name="Yoshinaga Y."/>
            <person name="Martin F.M."/>
            <person name="Grigoriev I.V."/>
            <person name="Hibbett D.S."/>
        </authorList>
    </citation>
    <scope>NUCLEOTIDE SEQUENCE [LARGE SCALE GENOMIC DNA]</scope>
    <source>
        <strain evidence="3 4">HHB12029</strain>
    </source>
</reference>
<dbReference type="Gene3D" id="3.40.50.1820">
    <property type="entry name" value="alpha/beta hydrolase"/>
    <property type="match status" value="1"/>
</dbReference>
<dbReference type="InterPro" id="IPR005674">
    <property type="entry name" value="CocE/Ser_esterase"/>
</dbReference>
<dbReference type="STRING" id="1314781.A0A165FW15"/>
<evidence type="ECO:0000256" key="1">
    <source>
        <dbReference type="ARBA" id="ARBA00022801"/>
    </source>
</evidence>
<dbReference type="Pfam" id="PF08530">
    <property type="entry name" value="PepX_C"/>
    <property type="match status" value="1"/>
</dbReference>
<dbReference type="Gene3D" id="2.60.120.260">
    <property type="entry name" value="Galactose-binding domain-like"/>
    <property type="match status" value="1"/>
</dbReference>
<dbReference type="Proteomes" id="UP000077266">
    <property type="component" value="Unassembled WGS sequence"/>
</dbReference>
<dbReference type="InterPro" id="IPR008979">
    <property type="entry name" value="Galactose-bd-like_sf"/>
</dbReference>
<evidence type="ECO:0000313" key="4">
    <source>
        <dbReference type="Proteomes" id="UP000077266"/>
    </source>
</evidence>
<keyword evidence="1 3" id="KW-0378">Hydrolase</keyword>
<gene>
    <name evidence="3" type="ORF">EXIGLDRAFT_721190</name>
</gene>
<sequence length="605" mass="66196">MTTLHKLRTIRTSEDGSYIAEVNADIPLPDGGVLRCNVYRPLDAPATDDTASTGARYPVLMTLGPYGKDVPYADFNAISYASMHPDGKGEDASWETPLPRYWTKAGYVVVRIDERGFGQSPGFAKIMTEQVWKDFATAIEWAAEQSWSTGKVGLLGISYYAITQWGAASLRPKGLAAIVPWEGASDVYREAARHGGILSNNFIDWWWTRQVATMLYGLPGRAARNWGPDPLEGDLTPEQLAQNHLDWPRAARDFPYADVPLFKDAVIDVESIQVPLLSVANWGGTGLHPRGNVQGYVRASSTHKWLFFITGRHDLPFYRDECIALQRSFLDAFCKGEDSRGWLKGPNAEGGIPAVRLAVRKPGGLKVNDESADRALPVRSESAWPIPGTTYTPFFLSADNGLSSSASSGSNATFEYAGLNGDAIQFSTAAFQSQTEVTGHPVAHLFMSQSGTKDIDVFVTLRQYAADGSEVLYTGTLGKPTSAGKGWLRASTRAIDTSHPLHKAYLPYRHYASNDVSFPKQDEVVEMVAEIWPVHFVIEQGGKLVLEISPKDTAGTDVFMSNDADDRSEKAFGGVQNRIHISDEYQSRLVLPIVPAAGAGAEPQW</sequence>
<dbReference type="InParanoid" id="A0A165FW15"/>
<organism evidence="3 4">
    <name type="scientific">Exidia glandulosa HHB12029</name>
    <dbReference type="NCBI Taxonomy" id="1314781"/>
    <lineage>
        <taxon>Eukaryota</taxon>
        <taxon>Fungi</taxon>
        <taxon>Dikarya</taxon>
        <taxon>Basidiomycota</taxon>
        <taxon>Agaricomycotina</taxon>
        <taxon>Agaricomycetes</taxon>
        <taxon>Auriculariales</taxon>
        <taxon>Exidiaceae</taxon>
        <taxon>Exidia</taxon>
    </lineage>
</organism>
<evidence type="ECO:0000259" key="2">
    <source>
        <dbReference type="SMART" id="SM00939"/>
    </source>
</evidence>
<dbReference type="OrthoDB" id="416441at2759"/>
<dbReference type="SUPFAM" id="SSF49785">
    <property type="entry name" value="Galactose-binding domain-like"/>
    <property type="match status" value="1"/>
</dbReference>
<dbReference type="InterPro" id="IPR000383">
    <property type="entry name" value="Xaa-Pro-like_dom"/>
</dbReference>
<name>A0A165FW15_EXIGL</name>
<dbReference type="InterPro" id="IPR029058">
    <property type="entry name" value="AB_hydrolase_fold"/>
</dbReference>
<dbReference type="InterPro" id="IPR013736">
    <property type="entry name" value="Xaa-Pro_dipept_C"/>
</dbReference>
<dbReference type="SUPFAM" id="SSF53474">
    <property type="entry name" value="alpha/beta-Hydrolases"/>
    <property type="match status" value="1"/>
</dbReference>
<dbReference type="PANTHER" id="PTHR43056">
    <property type="entry name" value="PEPTIDASE S9 PROLYL OLIGOPEPTIDASE"/>
    <property type="match status" value="1"/>
</dbReference>
<dbReference type="InterPro" id="IPR050585">
    <property type="entry name" value="Xaa-Pro_dipeptidyl-ppase/CocE"/>
</dbReference>
<proteinExistence type="predicted"/>
<dbReference type="SMART" id="SM00939">
    <property type="entry name" value="PepX_C"/>
    <property type="match status" value="1"/>
</dbReference>
<feature type="domain" description="Xaa-Pro dipeptidyl-peptidase C-terminal" evidence="2">
    <location>
        <begin position="327"/>
        <end position="590"/>
    </location>
</feature>
<dbReference type="AlphaFoldDB" id="A0A165FW15"/>
<dbReference type="Gene3D" id="1.10.3020.20">
    <property type="match status" value="1"/>
</dbReference>
<accession>A0A165FW15</accession>
<protein>
    <submittedName>
        <fullName evidence="3">Alpha/beta-hydrolase</fullName>
    </submittedName>
</protein>
<evidence type="ECO:0000313" key="3">
    <source>
        <dbReference type="EMBL" id="KZV89616.1"/>
    </source>
</evidence>
<dbReference type="EMBL" id="KV426068">
    <property type="protein sequence ID" value="KZV89616.1"/>
    <property type="molecule type" value="Genomic_DNA"/>
</dbReference>
<dbReference type="PANTHER" id="PTHR43056:SF10">
    <property type="entry name" value="COCE_NOND FAMILY, PUTATIVE (AFU_ORTHOLOGUE AFUA_7G00600)-RELATED"/>
    <property type="match status" value="1"/>
</dbReference>
<dbReference type="GO" id="GO:0008239">
    <property type="term" value="F:dipeptidyl-peptidase activity"/>
    <property type="evidence" value="ECO:0007669"/>
    <property type="project" value="InterPro"/>
</dbReference>